<keyword evidence="3" id="KW-1185">Reference proteome</keyword>
<gene>
    <name evidence="2" type="ORF">DAPPUDRAFT_108918</name>
</gene>
<organism evidence="2 3">
    <name type="scientific">Daphnia pulex</name>
    <name type="common">Water flea</name>
    <dbReference type="NCBI Taxonomy" id="6669"/>
    <lineage>
        <taxon>Eukaryota</taxon>
        <taxon>Metazoa</taxon>
        <taxon>Ecdysozoa</taxon>
        <taxon>Arthropoda</taxon>
        <taxon>Crustacea</taxon>
        <taxon>Branchiopoda</taxon>
        <taxon>Diplostraca</taxon>
        <taxon>Cladocera</taxon>
        <taxon>Anomopoda</taxon>
        <taxon>Daphniidae</taxon>
        <taxon>Daphnia</taxon>
    </lineage>
</organism>
<dbReference type="OrthoDB" id="6355180at2759"/>
<dbReference type="EMBL" id="GL732583">
    <property type="protein sequence ID" value="EFX74458.1"/>
    <property type="molecule type" value="Genomic_DNA"/>
</dbReference>
<dbReference type="HOGENOM" id="CLU_948553_0_0_1"/>
<evidence type="ECO:0000313" key="2">
    <source>
        <dbReference type="EMBL" id="EFX74458.1"/>
    </source>
</evidence>
<name>E9H185_DAPPU</name>
<sequence length="294" mass="31857">FDQSCPEIDQLIHSLPYVSSPETSCITGKNCSSVQCASVAENFKFSVGLAATCDNDPAIEINANIPNSGVVFWRAIFNDQREKAIPGYFFPVSSSQKIKRQGYLKVNLKKSSSSSNSVVLSLILMGCENIPENEKIVGSSCTQKQIINNLQLECGKGKLRQHQNKICSLHRPFECGEKETCSQVGQSDEGECRCITGFTRDDSGICSTVKNPPGLEVSTLSSEPKANETIVSDSTKDPAALAVNIVVPILVVILVAALLYAAFKHGLIHRLLVNCSGRHAETMMIDDDDDSPLS</sequence>
<evidence type="ECO:0000313" key="3">
    <source>
        <dbReference type="Proteomes" id="UP000000305"/>
    </source>
</evidence>
<reference evidence="2 3" key="1">
    <citation type="journal article" date="2011" name="Science">
        <title>The ecoresponsive genome of Daphnia pulex.</title>
        <authorList>
            <person name="Colbourne J.K."/>
            <person name="Pfrender M.E."/>
            <person name="Gilbert D."/>
            <person name="Thomas W.K."/>
            <person name="Tucker A."/>
            <person name="Oakley T.H."/>
            <person name="Tokishita S."/>
            <person name="Aerts A."/>
            <person name="Arnold G.J."/>
            <person name="Basu M.K."/>
            <person name="Bauer D.J."/>
            <person name="Caceres C.E."/>
            <person name="Carmel L."/>
            <person name="Casola C."/>
            <person name="Choi J.H."/>
            <person name="Detter J.C."/>
            <person name="Dong Q."/>
            <person name="Dusheyko S."/>
            <person name="Eads B.D."/>
            <person name="Frohlich T."/>
            <person name="Geiler-Samerotte K.A."/>
            <person name="Gerlach D."/>
            <person name="Hatcher P."/>
            <person name="Jogdeo S."/>
            <person name="Krijgsveld J."/>
            <person name="Kriventseva E.V."/>
            <person name="Kultz D."/>
            <person name="Laforsch C."/>
            <person name="Lindquist E."/>
            <person name="Lopez J."/>
            <person name="Manak J.R."/>
            <person name="Muller J."/>
            <person name="Pangilinan J."/>
            <person name="Patwardhan R.P."/>
            <person name="Pitluck S."/>
            <person name="Pritham E.J."/>
            <person name="Rechtsteiner A."/>
            <person name="Rho M."/>
            <person name="Rogozin I.B."/>
            <person name="Sakarya O."/>
            <person name="Salamov A."/>
            <person name="Schaack S."/>
            <person name="Shapiro H."/>
            <person name="Shiga Y."/>
            <person name="Skalitzky C."/>
            <person name="Smith Z."/>
            <person name="Souvorov A."/>
            <person name="Sung W."/>
            <person name="Tang Z."/>
            <person name="Tsuchiya D."/>
            <person name="Tu H."/>
            <person name="Vos H."/>
            <person name="Wang M."/>
            <person name="Wolf Y.I."/>
            <person name="Yamagata H."/>
            <person name="Yamada T."/>
            <person name="Ye Y."/>
            <person name="Shaw J.R."/>
            <person name="Andrews J."/>
            <person name="Crease T.J."/>
            <person name="Tang H."/>
            <person name="Lucas S.M."/>
            <person name="Robertson H.M."/>
            <person name="Bork P."/>
            <person name="Koonin E.V."/>
            <person name="Zdobnov E.M."/>
            <person name="Grigoriev I.V."/>
            <person name="Lynch M."/>
            <person name="Boore J.L."/>
        </authorList>
    </citation>
    <scope>NUCLEOTIDE SEQUENCE [LARGE SCALE GENOMIC DNA]</scope>
</reference>
<proteinExistence type="predicted"/>
<feature type="non-terminal residue" evidence="2">
    <location>
        <position position="294"/>
    </location>
</feature>
<keyword evidence="1" id="KW-0472">Membrane</keyword>
<protein>
    <submittedName>
        <fullName evidence="2">Uncharacterized protein</fullName>
    </submittedName>
</protein>
<keyword evidence="1" id="KW-0812">Transmembrane</keyword>
<dbReference type="AlphaFoldDB" id="E9H185"/>
<dbReference type="Proteomes" id="UP000000305">
    <property type="component" value="Unassembled WGS sequence"/>
</dbReference>
<keyword evidence="1" id="KW-1133">Transmembrane helix</keyword>
<accession>E9H185</accession>
<dbReference type="InParanoid" id="E9H185"/>
<feature type="transmembrane region" description="Helical" evidence="1">
    <location>
        <begin position="241"/>
        <end position="263"/>
    </location>
</feature>
<evidence type="ECO:0000256" key="1">
    <source>
        <dbReference type="SAM" id="Phobius"/>
    </source>
</evidence>
<dbReference type="KEGG" id="dpx:DAPPUDRAFT_108918"/>